<evidence type="ECO:0000313" key="10">
    <source>
        <dbReference type="EMBL" id="OZC04173.1"/>
    </source>
</evidence>
<evidence type="ECO:0000256" key="4">
    <source>
        <dbReference type="ARBA" id="ARBA00022475"/>
    </source>
</evidence>
<comment type="similarity">
    <text evidence="2 8">Belongs to the ABC-3 integral membrane protein family.</text>
</comment>
<dbReference type="Pfam" id="PF00950">
    <property type="entry name" value="ABC-3"/>
    <property type="match status" value="1"/>
</dbReference>
<comment type="caution">
    <text evidence="10">The sequence shown here is derived from an EMBL/GenBank/DDBJ whole genome shotgun (WGS) entry which is preliminary data.</text>
</comment>
<dbReference type="InParanoid" id="A0A259U290"/>
<dbReference type="OrthoDB" id="9788905at2"/>
<evidence type="ECO:0000256" key="8">
    <source>
        <dbReference type="RuleBase" id="RU003943"/>
    </source>
</evidence>
<evidence type="ECO:0000256" key="9">
    <source>
        <dbReference type="SAM" id="Phobius"/>
    </source>
</evidence>
<dbReference type="EMBL" id="MQWB01000001">
    <property type="protein sequence ID" value="OZC04173.1"/>
    <property type="molecule type" value="Genomic_DNA"/>
</dbReference>
<gene>
    <name evidence="10" type="ORF">BSZ36_14990</name>
</gene>
<dbReference type="InterPro" id="IPR037294">
    <property type="entry name" value="ABC_BtuC-like"/>
</dbReference>
<evidence type="ECO:0000256" key="2">
    <source>
        <dbReference type="ARBA" id="ARBA00008034"/>
    </source>
</evidence>
<reference evidence="10 11" key="1">
    <citation type="submission" date="2016-11" db="EMBL/GenBank/DDBJ databases">
        <title>Study of marine rhodopsin-containing bacteria.</title>
        <authorList>
            <person name="Yoshizawa S."/>
            <person name="Kumagai Y."/>
            <person name="Kogure K."/>
        </authorList>
    </citation>
    <scope>NUCLEOTIDE SEQUENCE [LARGE SCALE GENOMIC DNA]</scope>
    <source>
        <strain evidence="10 11">SG-29</strain>
    </source>
</reference>
<keyword evidence="3 8" id="KW-0813">Transport</keyword>
<dbReference type="AlphaFoldDB" id="A0A259U290"/>
<dbReference type="SUPFAM" id="SSF81345">
    <property type="entry name" value="ABC transporter involved in vitamin B12 uptake, BtuC"/>
    <property type="match status" value="1"/>
</dbReference>
<dbReference type="Proteomes" id="UP000216446">
    <property type="component" value="Unassembled WGS sequence"/>
</dbReference>
<feature type="transmembrane region" description="Helical" evidence="9">
    <location>
        <begin position="59"/>
        <end position="78"/>
    </location>
</feature>
<feature type="transmembrane region" description="Helical" evidence="9">
    <location>
        <begin position="230"/>
        <end position="249"/>
    </location>
</feature>
<feature type="transmembrane region" description="Helical" evidence="9">
    <location>
        <begin position="6"/>
        <end position="27"/>
    </location>
</feature>
<dbReference type="GO" id="GO:0010043">
    <property type="term" value="P:response to zinc ion"/>
    <property type="evidence" value="ECO:0007669"/>
    <property type="project" value="TreeGrafter"/>
</dbReference>
<evidence type="ECO:0000313" key="11">
    <source>
        <dbReference type="Proteomes" id="UP000216446"/>
    </source>
</evidence>
<dbReference type="InterPro" id="IPR001626">
    <property type="entry name" value="ABC_TroCD"/>
</dbReference>
<proteinExistence type="inferred from homology"/>
<organism evidence="10 11">
    <name type="scientific">Rubricoccus marinus</name>
    <dbReference type="NCBI Taxonomy" id="716817"/>
    <lineage>
        <taxon>Bacteria</taxon>
        <taxon>Pseudomonadati</taxon>
        <taxon>Rhodothermota</taxon>
        <taxon>Rhodothermia</taxon>
        <taxon>Rhodothermales</taxon>
        <taxon>Rubricoccaceae</taxon>
        <taxon>Rubricoccus</taxon>
    </lineage>
</organism>
<keyword evidence="11" id="KW-1185">Reference proteome</keyword>
<comment type="subcellular location">
    <subcellularLocation>
        <location evidence="1 8">Cell membrane</location>
        <topology evidence="1 8">Multi-pass membrane protein</topology>
    </subcellularLocation>
</comment>
<name>A0A259U290_9BACT</name>
<keyword evidence="4" id="KW-1003">Cell membrane</keyword>
<keyword evidence="7 9" id="KW-0472">Membrane</keyword>
<feature type="transmembrane region" description="Helical" evidence="9">
    <location>
        <begin position="90"/>
        <end position="109"/>
    </location>
</feature>
<feature type="transmembrane region" description="Helical" evidence="9">
    <location>
        <begin position="255"/>
        <end position="275"/>
    </location>
</feature>
<keyword evidence="5 8" id="KW-0812">Transmembrane</keyword>
<keyword evidence="6 9" id="KW-1133">Transmembrane helix</keyword>
<evidence type="ECO:0000256" key="3">
    <source>
        <dbReference type="ARBA" id="ARBA00022448"/>
    </source>
</evidence>
<feature type="transmembrane region" description="Helical" evidence="9">
    <location>
        <begin position="36"/>
        <end position="53"/>
    </location>
</feature>
<dbReference type="PANTHER" id="PTHR30477">
    <property type="entry name" value="ABC-TRANSPORTER METAL-BINDING PROTEIN"/>
    <property type="match status" value="1"/>
</dbReference>
<dbReference type="GO" id="GO:0055085">
    <property type="term" value="P:transmembrane transport"/>
    <property type="evidence" value="ECO:0007669"/>
    <property type="project" value="InterPro"/>
</dbReference>
<evidence type="ECO:0000256" key="7">
    <source>
        <dbReference type="ARBA" id="ARBA00023136"/>
    </source>
</evidence>
<evidence type="ECO:0000256" key="5">
    <source>
        <dbReference type="ARBA" id="ARBA00022692"/>
    </source>
</evidence>
<accession>A0A259U290</accession>
<feature type="transmembrane region" description="Helical" evidence="9">
    <location>
        <begin position="203"/>
        <end position="223"/>
    </location>
</feature>
<dbReference type="GO" id="GO:0043190">
    <property type="term" value="C:ATP-binding cassette (ABC) transporter complex"/>
    <property type="evidence" value="ECO:0007669"/>
    <property type="project" value="InterPro"/>
</dbReference>
<evidence type="ECO:0000256" key="1">
    <source>
        <dbReference type="ARBA" id="ARBA00004651"/>
    </source>
</evidence>
<dbReference type="PANTHER" id="PTHR30477:SF8">
    <property type="entry name" value="METAL TRANSPORT SYSTEM MEMBRANE PROTEIN CT_070-RELATED"/>
    <property type="match status" value="1"/>
</dbReference>
<feature type="transmembrane region" description="Helical" evidence="9">
    <location>
        <begin position="143"/>
        <end position="162"/>
    </location>
</feature>
<sequence>MSPGLEIQLICAVTAAACALVGAFLVLRRAALLSDAISHAVLPGIAIAFFVTGDLASPFLLVAAAITGVVTVALIEALTRTRLVKADAAIGLVFPALFSIGVILISLLASDVHLDADAVLLGDPAFAWIERFTVGGQDLGPLALWWMGGIFAICLVFVTVFYKELKLSTFDAALAAALGFAPVALHYALMALVSVVAVGAFDVVGSVLVVALMIAPPAAAWLLTDRMDVLLVLSVAFGIASAIGGYWMARGLDASIAGAMAGASGVVFILAFAFAPERGLVAQALRRRRQKATFAERMLLVHLLHHERTPEAERECRVSHLEDHLRWDHARALLAVRTAEREDAITRAGDRLMLTDSGRTRAQRAMVE</sequence>
<feature type="transmembrane region" description="Helical" evidence="9">
    <location>
        <begin position="174"/>
        <end position="197"/>
    </location>
</feature>
<evidence type="ECO:0000256" key="6">
    <source>
        <dbReference type="ARBA" id="ARBA00022989"/>
    </source>
</evidence>
<dbReference type="Gene3D" id="1.10.3470.10">
    <property type="entry name" value="ABC transporter involved in vitamin B12 uptake, BtuC"/>
    <property type="match status" value="1"/>
</dbReference>
<protein>
    <submittedName>
        <fullName evidence="10">Zinc ABC transporter permease</fullName>
    </submittedName>
</protein>
<dbReference type="CDD" id="cd06550">
    <property type="entry name" value="TM_ABC_iron-siderophores_like"/>
    <property type="match status" value="1"/>
</dbReference>